<gene>
    <name evidence="1" type="ORF">OV079_37280</name>
</gene>
<comment type="caution">
    <text evidence="1">The sequence shown here is derived from an EMBL/GenBank/DDBJ whole genome shotgun (WGS) entry which is preliminary data.</text>
</comment>
<organism evidence="1 2">
    <name type="scientific">Nannocystis pusilla</name>
    <dbReference type="NCBI Taxonomy" id="889268"/>
    <lineage>
        <taxon>Bacteria</taxon>
        <taxon>Pseudomonadati</taxon>
        <taxon>Myxococcota</taxon>
        <taxon>Polyangia</taxon>
        <taxon>Nannocystales</taxon>
        <taxon>Nannocystaceae</taxon>
        <taxon>Nannocystis</taxon>
    </lineage>
</organism>
<reference evidence="1" key="1">
    <citation type="submission" date="2022-11" db="EMBL/GenBank/DDBJ databases">
        <title>Minimal conservation of predation-associated metabolite biosynthetic gene clusters underscores biosynthetic potential of Myxococcota including descriptions for ten novel species: Archangium lansinium sp. nov., Myxococcus landrumus sp. nov., Nannocystis bai.</title>
        <authorList>
            <person name="Ahearne A."/>
            <person name="Stevens C."/>
            <person name="Phillips K."/>
        </authorList>
    </citation>
    <scope>NUCLEOTIDE SEQUENCE</scope>
    <source>
        <strain evidence="1">Na p29</strain>
    </source>
</reference>
<evidence type="ECO:0000313" key="1">
    <source>
        <dbReference type="EMBL" id="MCY1011122.1"/>
    </source>
</evidence>
<dbReference type="AlphaFoldDB" id="A0A9X3EVU6"/>
<protein>
    <submittedName>
        <fullName evidence="1">Uncharacterized protein</fullName>
    </submittedName>
</protein>
<keyword evidence="2" id="KW-1185">Reference proteome</keyword>
<accession>A0A9X3EVU6</accession>
<dbReference type="EMBL" id="JAPNKE010000002">
    <property type="protein sequence ID" value="MCY1011122.1"/>
    <property type="molecule type" value="Genomic_DNA"/>
</dbReference>
<dbReference type="SUPFAM" id="SSF69304">
    <property type="entry name" value="Tricorn protease N-terminal domain"/>
    <property type="match status" value="1"/>
</dbReference>
<evidence type="ECO:0000313" key="2">
    <source>
        <dbReference type="Proteomes" id="UP001150924"/>
    </source>
</evidence>
<dbReference type="Proteomes" id="UP001150924">
    <property type="component" value="Unassembled WGS sequence"/>
</dbReference>
<sequence>MMMRCIGVTTGCIGAIVLGMACGPDPIAQEELEEVCGEKGPFRVLEIDPDQQLSRSTLRIGDRRVFVVDRATDDGAGPFPDVIDSEIWSTGLCGESPMQLADDLDQVFTIDRWPDVLLGCKMATGEIFEIDPAGERAPHLVFKGDVERYGCALRWTDHGLVSVVRGDEDFGALMLSPYPDDPRTQTSEPVTLLDPVRITSTGRGGSNIIANSIRAFTDSVLAIDAEDALVRVDLADRSATTLQTGVREIEASRDGNYVMWQDMTVTREGERALEGKVFLRELPDGQDELLGETALQYTALALGYTQAGMVQLEFESSSQKKLFFLPGLQSMEVPRDLFFNGRLEDGRWLGGSMFENFFELFDLQAGTKKRLFERPADLAWFEADGLVLFETTKQCCVDGDMRDEGPLWRVSFDGEAEQIAPRGSRLTRPLPDGRSVGPVDVGEDWLGMLVVNDASSGEERRVDDHVAGLSLATNWFEDEGLITYSVSDGERSGVYLARLPQQARSGVVKRAVGDDFVRRPDGELRAR</sequence>
<name>A0A9X3EVU6_9BACT</name>
<proteinExistence type="predicted"/>
<dbReference type="RefSeq" id="WP_267774364.1">
    <property type="nucleotide sequence ID" value="NZ_JAPNKE010000002.1"/>
</dbReference>
<dbReference type="PROSITE" id="PS51257">
    <property type="entry name" value="PROKAR_LIPOPROTEIN"/>
    <property type="match status" value="1"/>
</dbReference>